<sequence>MARLQTIPRLREEALTIEYMVRLYCRKHHLPDDDEGLCEDCRNFLDYAKKRLACCPYGGEKPVCAKCRIHCYKAEEKEKARVIMRWAGPRLLFSHPILTVKHLLYSRAEPPEKPRNLRGKTKPATDAGKKD</sequence>
<reference evidence="2 3" key="1">
    <citation type="journal article" date="2021" name="Sci. Rep.">
        <title>The distribution of antibiotic resistance genes in chicken gut microbiota commensals.</title>
        <authorList>
            <person name="Juricova H."/>
            <person name="Matiasovicova J."/>
            <person name="Kubasova T."/>
            <person name="Cejkova D."/>
            <person name="Rychlik I."/>
        </authorList>
    </citation>
    <scope>NUCLEOTIDE SEQUENCE [LARGE SCALE GENOMIC DNA]</scope>
    <source>
        <strain evidence="2 3">An829</strain>
    </source>
</reference>
<evidence type="ECO:0000313" key="3">
    <source>
        <dbReference type="Proteomes" id="UP000715095"/>
    </source>
</evidence>
<name>A0ABS2DTY8_9BURK</name>
<accession>A0ABS2DTY8</accession>
<dbReference type="EMBL" id="JACJJC010000017">
    <property type="protein sequence ID" value="MBM6704743.1"/>
    <property type="molecule type" value="Genomic_DNA"/>
</dbReference>
<feature type="region of interest" description="Disordered" evidence="1">
    <location>
        <begin position="109"/>
        <end position="131"/>
    </location>
</feature>
<protein>
    <submittedName>
        <fullName evidence="2">Nitrous oxide-stimulated promoter family protein</fullName>
    </submittedName>
</protein>
<organism evidence="2 3">
    <name type="scientific">Sutterella massiliensis</name>
    <dbReference type="NCBI Taxonomy" id="1816689"/>
    <lineage>
        <taxon>Bacteria</taxon>
        <taxon>Pseudomonadati</taxon>
        <taxon>Pseudomonadota</taxon>
        <taxon>Betaproteobacteria</taxon>
        <taxon>Burkholderiales</taxon>
        <taxon>Sutterellaceae</taxon>
        <taxon>Sutterella</taxon>
    </lineage>
</organism>
<keyword evidence="3" id="KW-1185">Reference proteome</keyword>
<proteinExistence type="predicted"/>
<dbReference type="Pfam" id="PF11756">
    <property type="entry name" value="YgbA_NO"/>
    <property type="match status" value="1"/>
</dbReference>
<evidence type="ECO:0000313" key="2">
    <source>
        <dbReference type="EMBL" id="MBM6704743.1"/>
    </source>
</evidence>
<evidence type="ECO:0000256" key="1">
    <source>
        <dbReference type="SAM" id="MobiDB-lite"/>
    </source>
</evidence>
<dbReference type="NCBIfam" id="NF007714">
    <property type="entry name" value="PRK10410.1-2"/>
    <property type="match status" value="1"/>
</dbReference>
<dbReference type="InterPro" id="IPR020483">
    <property type="entry name" value="Uncharacterised_YgbA"/>
</dbReference>
<comment type="caution">
    <text evidence="2">The sequence shown here is derived from an EMBL/GenBank/DDBJ whole genome shotgun (WGS) entry which is preliminary data.</text>
</comment>
<dbReference type="Proteomes" id="UP000715095">
    <property type="component" value="Unassembled WGS sequence"/>
</dbReference>
<gene>
    <name evidence="2" type="ORF">H6A60_09635</name>
</gene>